<dbReference type="InterPro" id="IPR047865">
    <property type="entry name" value="Ribosomal_uL10_bac_type"/>
</dbReference>
<evidence type="ECO:0000313" key="4">
    <source>
        <dbReference type="EMBL" id="KAJ1720125.1"/>
    </source>
</evidence>
<dbReference type="SUPFAM" id="SSF160369">
    <property type="entry name" value="Ribosomal protein L10-like"/>
    <property type="match status" value="1"/>
</dbReference>
<dbReference type="EMBL" id="JANBOJ010000293">
    <property type="protein sequence ID" value="KAJ1720125.1"/>
    <property type="molecule type" value="Genomic_DNA"/>
</dbReference>
<name>A0A9W7XW53_9FUNG</name>
<dbReference type="OrthoDB" id="360689at2759"/>
<sequence>MFSSLARRGLVAAAFTQPLARSQALSTTSTAYAKLERSQAPKTQTTYKKPFTPRKQYLFTTYDEQFAGSKTVLIVQHHNLSGSELTEQRRELKMAAAGARLMVVRPKMVRAVLRDTRYGNLGEAFVGPTAIVCWDQEVELEAVKKAMEVVGRQKKMVLVGAKHEDMILNAQMLAGLVNLPPIETLRAQVVGVVQAPAQQLAGVLKRIPQRLVGVLKQKAEAGSD</sequence>
<comment type="similarity">
    <text evidence="1">Belongs to the universal ribosomal protein uL10 family.</text>
</comment>
<evidence type="ECO:0008006" key="6">
    <source>
        <dbReference type="Google" id="ProtNLM"/>
    </source>
</evidence>
<protein>
    <recommendedName>
        <fullName evidence="6">Ribosomal protein L10</fullName>
    </recommendedName>
</protein>
<dbReference type="PANTHER" id="PTHR11560">
    <property type="entry name" value="39S RIBOSOMAL PROTEIN L10, MITOCHONDRIAL"/>
    <property type="match status" value="1"/>
</dbReference>
<dbReference type="Gene3D" id="3.30.70.1730">
    <property type="match status" value="1"/>
</dbReference>
<keyword evidence="2" id="KW-0689">Ribosomal protein</keyword>
<keyword evidence="5" id="KW-1185">Reference proteome</keyword>
<dbReference type="Proteomes" id="UP001149813">
    <property type="component" value="Unassembled WGS sequence"/>
</dbReference>
<dbReference type="GO" id="GO:1990904">
    <property type="term" value="C:ribonucleoprotein complex"/>
    <property type="evidence" value="ECO:0007669"/>
    <property type="project" value="UniProtKB-KW"/>
</dbReference>
<evidence type="ECO:0000313" key="5">
    <source>
        <dbReference type="Proteomes" id="UP001149813"/>
    </source>
</evidence>
<evidence type="ECO:0000256" key="3">
    <source>
        <dbReference type="ARBA" id="ARBA00023274"/>
    </source>
</evidence>
<dbReference type="Gene3D" id="6.10.250.290">
    <property type="match status" value="1"/>
</dbReference>
<dbReference type="AlphaFoldDB" id="A0A9W7XW53"/>
<proteinExistence type="inferred from homology"/>
<keyword evidence="3" id="KW-0687">Ribonucleoprotein</keyword>
<evidence type="ECO:0000256" key="2">
    <source>
        <dbReference type="ARBA" id="ARBA00022980"/>
    </source>
</evidence>
<gene>
    <name evidence="4" type="ORF">LPJ53_005209</name>
</gene>
<comment type="caution">
    <text evidence="4">The sequence shown here is derived from an EMBL/GenBank/DDBJ whole genome shotgun (WGS) entry which is preliminary data.</text>
</comment>
<accession>A0A9W7XW53</accession>
<reference evidence="4" key="1">
    <citation type="submission" date="2022-07" db="EMBL/GenBank/DDBJ databases">
        <title>Phylogenomic reconstructions and comparative analyses of Kickxellomycotina fungi.</title>
        <authorList>
            <person name="Reynolds N.K."/>
            <person name="Stajich J.E."/>
            <person name="Barry K."/>
            <person name="Grigoriev I.V."/>
            <person name="Crous P."/>
            <person name="Smith M.E."/>
        </authorList>
    </citation>
    <scope>NUCLEOTIDE SEQUENCE</scope>
    <source>
        <strain evidence="4">NBRC 32514</strain>
    </source>
</reference>
<dbReference type="GO" id="GO:0005840">
    <property type="term" value="C:ribosome"/>
    <property type="evidence" value="ECO:0007669"/>
    <property type="project" value="UniProtKB-KW"/>
</dbReference>
<dbReference type="Pfam" id="PF00466">
    <property type="entry name" value="Ribosomal_L10"/>
    <property type="match status" value="1"/>
</dbReference>
<dbReference type="InterPro" id="IPR001790">
    <property type="entry name" value="Ribosomal_uL10"/>
</dbReference>
<organism evidence="4 5">
    <name type="scientific">Coemansia erecta</name>
    <dbReference type="NCBI Taxonomy" id="147472"/>
    <lineage>
        <taxon>Eukaryota</taxon>
        <taxon>Fungi</taxon>
        <taxon>Fungi incertae sedis</taxon>
        <taxon>Zoopagomycota</taxon>
        <taxon>Kickxellomycotina</taxon>
        <taxon>Kickxellomycetes</taxon>
        <taxon>Kickxellales</taxon>
        <taxon>Kickxellaceae</taxon>
        <taxon>Coemansia</taxon>
    </lineage>
</organism>
<dbReference type="InterPro" id="IPR043141">
    <property type="entry name" value="Ribosomal_uL10-like_sf"/>
</dbReference>
<dbReference type="CDD" id="cd05797">
    <property type="entry name" value="Ribosomal_L10"/>
    <property type="match status" value="1"/>
</dbReference>
<evidence type="ECO:0000256" key="1">
    <source>
        <dbReference type="ARBA" id="ARBA00008889"/>
    </source>
</evidence>